<evidence type="ECO:0000256" key="1">
    <source>
        <dbReference type="SAM" id="Phobius"/>
    </source>
</evidence>
<organism evidence="2 3">
    <name type="scientific">Plakobranchus ocellatus</name>
    <dbReference type="NCBI Taxonomy" id="259542"/>
    <lineage>
        <taxon>Eukaryota</taxon>
        <taxon>Metazoa</taxon>
        <taxon>Spiralia</taxon>
        <taxon>Lophotrochozoa</taxon>
        <taxon>Mollusca</taxon>
        <taxon>Gastropoda</taxon>
        <taxon>Heterobranchia</taxon>
        <taxon>Euthyneura</taxon>
        <taxon>Panpulmonata</taxon>
        <taxon>Sacoglossa</taxon>
        <taxon>Placobranchoidea</taxon>
        <taxon>Plakobranchidae</taxon>
        <taxon>Plakobranchus</taxon>
    </lineage>
</organism>
<evidence type="ECO:0008006" key="4">
    <source>
        <dbReference type="Google" id="ProtNLM"/>
    </source>
</evidence>
<protein>
    <recommendedName>
        <fullName evidence="4">Ig-like domain-containing protein</fullName>
    </recommendedName>
</protein>
<reference evidence="2 3" key="1">
    <citation type="journal article" date="2021" name="Elife">
        <title>Chloroplast acquisition without the gene transfer in kleptoplastic sea slugs, Plakobranchus ocellatus.</title>
        <authorList>
            <person name="Maeda T."/>
            <person name="Takahashi S."/>
            <person name="Yoshida T."/>
            <person name="Shimamura S."/>
            <person name="Takaki Y."/>
            <person name="Nagai Y."/>
            <person name="Toyoda A."/>
            <person name="Suzuki Y."/>
            <person name="Arimoto A."/>
            <person name="Ishii H."/>
            <person name="Satoh N."/>
            <person name="Nishiyama T."/>
            <person name="Hasebe M."/>
            <person name="Maruyama T."/>
            <person name="Minagawa J."/>
            <person name="Obokata J."/>
            <person name="Shigenobu S."/>
        </authorList>
    </citation>
    <scope>NUCLEOTIDE SEQUENCE [LARGE SCALE GENOMIC DNA]</scope>
</reference>
<evidence type="ECO:0000313" key="3">
    <source>
        <dbReference type="Proteomes" id="UP000735302"/>
    </source>
</evidence>
<sequence length="231" mass="25107">MSQTPEIKANIACPDDNLTLHPSYDGSYIICANHNPGKTPLCGVQRPLPHYRWCSSAILSVKVPPLAPPQLTTNIDKTNYTTEVGAILTVTCRVFPVKTDPVLVWILYSKDDSTGHSLEADDDRIILYNATKLPNGTDIIISEFQVTVTALMGGASVGCYAYNITKFGNDFSCFQHDVFCVKSLPLIDAGHFGIPPFYFAISFPALIGAGVAMYLLLSPGDEEILPPPEGR</sequence>
<evidence type="ECO:0000313" key="2">
    <source>
        <dbReference type="EMBL" id="GFN90484.1"/>
    </source>
</evidence>
<keyword evidence="1" id="KW-0812">Transmembrane</keyword>
<name>A0AAV3Z4V5_9GAST</name>
<dbReference type="EMBL" id="BLXT01002055">
    <property type="protein sequence ID" value="GFN90484.1"/>
    <property type="molecule type" value="Genomic_DNA"/>
</dbReference>
<comment type="caution">
    <text evidence="2">The sequence shown here is derived from an EMBL/GenBank/DDBJ whole genome shotgun (WGS) entry which is preliminary data.</text>
</comment>
<keyword evidence="1" id="KW-1133">Transmembrane helix</keyword>
<keyword evidence="3" id="KW-1185">Reference proteome</keyword>
<feature type="transmembrane region" description="Helical" evidence="1">
    <location>
        <begin position="197"/>
        <end position="217"/>
    </location>
</feature>
<proteinExistence type="predicted"/>
<keyword evidence="1" id="KW-0472">Membrane</keyword>
<dbReference type="AlphaFoldDB" id="A0AAV3Z4V5"/>
<dbReference type="Proteomes" id="UP000735302">
    <property type="component" value="Unassembled WGS sequence"/>
</dbReference>
<accession>A0AAV3Z4V5</accession>
<gene>
    <name evidence="2" type="ORF">PoB_001699000</name>
</gene>